<name>A0A9P5BEK4_9HYPO</name>
<evidence type="ECO:0000313" key="2">
    <source>
        <dbReference type="Proteomes" id="UP000737391"/>
    </source>
</evidence>
<comment type="caution">
    <text evidence="1">The sequence shown here is derived from an EMBL/GenBank/DDBJ whole genome shotgun (WGS) entry which is preliminary data.</text>
</comment>
<accession>A0A9P5BEK4</accession>
<organism evidence="1 2">
    <name type="scientific">Fusarium agapanthi</name>
    <dbReference type="NCBI Taxonomy" id="1803897"/>
    <lineage>
        <taxon>Eukaryota</taxon>
        <taxon>Fungi</taxon>
        <taxon>Dikarya</taxon>
        <taxon>Ascomycota</taxon>
        <taxon>Pezizomycotina</taxon>
        <taxon>Sordariomycetes</taxon>
        <taxon>Hypocreomycetidae</taxon>
        <taxon>Hypocreales</taxon>
        <taxon>Nectriaceae</taxon>
        <taxon>Fusarium</taxon>
        <taxon>Fusarium fujikuroi species complex</taxon>
    </lineage>
</organism>
<protein>
    <submittedName>
        <fullName evidence="1">Uncharacterized protein</fullName>
    </submittedName>
</protein>
<reference evidence="1" key="1">
    <citation type="submission" date="2020-01" db="EMBL/GenBank/DDBJ databases">
        <title>Identification and distribution of gene clusters putatively required for synthesis of sphingolipid metabolism inhibitors in phylogenetically diverse species of the filamentous fungus Fusarium.</title>
        <authorList>
            <person name="Kim H.-S."/>
            <person name="Busman M."/>
            <person name="Brown D.W."/>
            <person name="Divon H."/>
            <person name="Uhlig S."/>
            <person name="Proctor R.H."/>
        </authorList>
    </citation>
    <scope>NUCLEOTIDE SEQUENCE</scope>
    <source>
        <strain evidence="1">NRRL 31653</strain>
    </source>
</reference>
<keyword evidence="2" id="KW-1185">Reference proteome</keyword>
<dbReference type="Proteomes" id="UP000737391">
    <property type="component" value="Unassembled WGS sequence"/>
</dbReference>
<proteinExistence type="predicted"/>
<dbReference type="OrthoDB" id="2951834at2759"/>
<gene>
    <name evidence="1" type="ORF">FAGAP_4698</name>
</gene>
<dbReference type="AlphaFoldDB" id="A0A9P5BEK4"/>
<sequence>MEIRLDSSEEAHSDWLAKCKDRKTENFSIHLDKKRALETWLEHKGLFTDRSLFWSFKTKRHEWWCGSPCSIGFAFDDKRKEYGYIDLEAWDDGNGKFGRLKTSEENAKPQDDCAEGPVYSLFSGVDDGVFAVGCTIMCNTVYSRNDGLLE</sequence>
<dbReference type="EMBL" id="LUFC02000288">
    <property type="protein sequence ID" value="KAF4499105.1"/>
    <property type="molecule type" value="Genomic_DNA"/>
</dbReference>
<evidence type="ECO:0000313" key="1">
    <source>
        <dbReference type="EMBL" id="KAF4499105.1"/>
    </source>
</evidence>